<protein>
    <submittedName>
        <fullName evidence="2">Uncharacterized protein</fullName>
    </submittedName>
</protein>
<gene>
    <name evidence="2" type="ORF">M8H41_20955</name>
</gene>
<evidence type="ECO:0000313" key="3">
    <source>
        <dbReference type="Proteomes" id="UP001176021"/>
    </source>
</evidence>
<dbReference type="RefSeq" id="WP_252469264.1">
    <property type="nucleotide sequence ID" value="NZ_JAMHFY010000009.1"/>
</dbReference>
<keyword evidence="1" id="KW-1133">Transmembrane helix</keyword>
<sequence length="611" mass="65669">MLKLDSGESSVINFGAVIPGEAQKSIMFVASSAANVTARIDGGGDRFRIVTVACQAVSSRQLTPDEIDQLPPHMRNDPRYHVSIERTVIGTSDGVTPLTVGEQQEVVFYVAFRGEDHAAEGGHSATLVIIGAGSPITVPMSALVGQVKADVPTTTVSVTQGETAVLSVTVRSAFGPDTAVRFEMDANTGLSMKPVVVSVPRSGQIEASLRIEAARFAETIQFQKYLQMSAFDGRQVTFLPLSFHIHPAPIPPEQSPAHIQPIKPDWWQWRGENPRNRPWKEEYSVSGTFTNKGGFNIQDLAITIFETTEDMGSIMGEANQGSTEHGLVMPSREVTGATGSLKKEWQWFIPVVWVVKGPIYKDFRYKALISAKDVNGNPYPPVTSAELRVTVIVSTPKYLAGQFAMKAAIAAAVFAASIIMAAVGAAAYAAASVAGAIALDPPEPDPNFQGRILLPPLGEVPASGPNRNVIRLYRLSERIMRIELTKSLIEGRRLGALAAGDAQWAENHKQDLAAATALQRSLANEVRGLEPQAKQDIMALVPPGTELRHAREQLINSGLTTELAEQMQLPEEHWSGFDALLRSDLALADTDIVGTVGATVAPLAEFADSLA</sequence>
<proteinExistence type="predicted"/>
<dbReference type="EMBL" id="JAMJEV010000023">
    <property type="protein sequence ID" value="MDO0825302.1"/>
    <property type="molecule type" value="Genomic_DNA"/>
</dbReference>
<comment type="caution">
    <text evidence="2">The sequence shown here is derived from an EMBL/GenBank/DDBJ whole genome shotgun (WGS) entry which is preliminary data.</text>
</comment>
<keyword evidence="1" id="KW-0812">Transmembrane</keyword>
<organism evidence="2 3">
    <name type="scientific">Desulfosporosinus nitroreducens</name>
    <dbReference type="NCBI Taxonomy" id="2018668"/>
    <lineage>
        <taxon>Bacteria</taxon>
        <taxon>Bacillati</taxon>
        <taxon>Bacillota</taxon>
        <taxon>Clostridia</taxon>
        <taxon>Eubacteriales</taxon>
        <taxon>Desulfitobacteriaceae</taxon>
        <taxon>Desulfosporosinus</taxon>
    </lineage>
</organism>
<dbReference type="Proteomes" id="UP001176021">
    <property type="component" value="Unassembled WGS sequence"/>
</dbReference>
<name>A0ABT8QWQ0_9FIRM</name>
<keyword evidence="3" id="KW-1185">Reference proteome</keyword>
<feature type="transmembrane region" description="Helical" evidence="1">
    <location>
        <begin position="407"/>
        <end position="431"/>
    </location>
</feature>
<reference evidence="2" key="1">
    <citation type="submission" date="2022-05" db="EMBL/GenBank/DDBJ databases">
        <title>Expanded diversity of anoxic marine methylotrophy in a Black Sea sulfate reducing microorganism.</title>
        <authorList>
            <person name="Fischer P.Q."/>
            <person name="Stams A.J.M."/>
            <person name="Villanueva L."/>
            <person name="Sousa D.Z."/>
        </authorList>
    </citation>
    <scope>NUCLEOTIDE SEQUENCE</scope>
    <source>
        <strain evidence="2">P130</strain>
    </source>
</reference>
<evidence type="ECO:0000256" key="1">
    <source>
        <dbReference type="SAM" id="Phobius"/>
    </source>
</evidence>
<evidence type="ECO:0000313" key="2">
    <source>
        <dbReference type="EMBL" id="MDO0825302.1"/>
    </source>
</evidence>
<accession>A0ABT8QWQ0</accession>
<keyword evidence="1" id="KW-0472">Membrane</keyword>